<accession>A0A0E2H2X2</accession>
<feature type="domain" description="HTH gntR-type" evidence="4">
    <location>
        <begin position="16"/>
        <end position="83"/>
    </location>
</feature>
<dbReference type="PATRIC" id="fig|999408.3.peg.5809"/>
<evidence type="ECO:0000256" key="3">
    <source>
        <dbReference type="ARBA" id="ARBA00023163"/>
    </source>
</evidence>
<dbReference type="PROSITE" id="PS50949">
    <property type="entry name" value="HTH_GNTR"/>
    <property type="match status" value="1"/>
</dbReference>
<evidence type="ECO:0000259" key="4">
    <source>
        <dbReference type="PROSITE" id="PS50949"/>
    </source>
</evidence>
<organism evidence="5 6">
    <name type="scientific">[Clostridium] clostridioforme 90A8</name>
    <dbReference type="NCBI Taxonomy" id="999408"/>
    <lineage>
        <taxon>Bacteria</taxon>
        <taxon>Bacillati</taxon>
        <taxon>Bacillota</taxon>
        <taxon>Clostridia</taxon>
        <taxon>Lachnospirales</taxon>
        <taxon>Lachnospiraceae</taxon>
        <taxon>Enterocloster</taxon>
    </lineage>
</organism>
<dbReference type="Gene3D" id="1.10.10.10">
    <property type="entry name" value="Winged helix-like DNA-binding domain superfamily/Winged helix DNA-binding domain"/>
    <property type="match status" value="1"/>
</dbReference>
<keyword evidence="3" id="KW-0804">Transcription</keyword>
<evidence type="ECO:0000256" key="2">
    <source>
        <dbReference type="ARBA" id="ARBA00023125"/>
    </source>
</evidence>
<dbReference type="InterPro" id="IPR036388">
    <property type="entry name" value="WH-like_DNA-bd_sf"/>
</dbReference>
<gene>
    <name evidence="5" type="ORF">HMPREF1090_05412</name>
</gene>
<protein>
    <recommendedName>
        <fullName evidence="4">HTH gntR-type domain-containing protein</fullName>
    </recommendedName>
</protein>
<dbReference type="Pfam" id="PF07729">
    <property type="entry name" value="FCD"/>
    <property type="match status" value="1"/>
</dbReference>
<dbReference type="SMART" id="SM00345">
    <property type="entry name" value="HTH_GNTR"/>
    <property type="match status" value="1"/>
</dbReference>
<dbReference type="CDD" id="cd07377">
    <property type="entry name" value="WHTH_GntR"/>
    <property type="match status" value="1"/>
</dbReference>
<dbReference type="InterPro" id="IPR000524">
    <property type="entry name" value="Tscrpt_reg_HTH_GntR"/>
</dbReference>
<dbReference type="GO" id="GO:0003700">
    <property type="term" value="F:DNA-binding transcription factor activity"/>
    <property type="evidence" value="ECO:0007669"/>
    <property type="project" value="InterPro"/>
</dbReference>
<reference evidence="5 6" key="1">
    <citation type="submission" date="2013-01" db="EMBL/GenBank/DDBJ databases">
        <title>The Genome Sequence of Clostridium clostridioforme 90A8.</title>
        <authorList>
            <consortium name="The Broad Institute Genome Sequencing Platform"/>
            <person name="Earl A."/>
            <person name="Ward D."/>
            <person name="Feldgarden M."/>
            <person name="Gevers D."/>
            <person name="Courvalin P."/>
            <person name="Lambert T."/>
            <person name="Walker B."/>
            <person name="Young S.K."/>
            <person name="Zeng Q."/>
            <person name="Gargeya S."/>
            <person name="Fitzgerald M."/>
            <person name="Haas B."/>
            <person name="Abouelleil A."/>
            <person name="Alvarado L."/>
            <person name="Arachchi H.M."/>
            <person name="Berlin A.M."/>
            <person name="Chapman S.B."/>
            <person name="Dewar J."/>
            <person name="Goldberg J."/>
            <person name="Griggs A."/>
            <person name="Gujja S."/>
            <person name="Hansen M."/>
            <person name="Howarth C."/>
            <person name="Imamovic A."/>
            <person name="Larimer J."/>
            <person name="McCowan C."/>
            <person name="Murphy C."/>
            <person name="Neiman D."/>
            <person name="Pearson M."/>
            <person name="Priest M."/>
            <person name="Roberts A."/>
            <person name="Saif S."/>
            <person name="Shea T."/>
            <person name="Sisk P."/>
            <person name="Sykes S."/>
            <person name="Wortman J."/>
            <person name="Nusbaum C."/>
            <person name="Birren B."/>
        </authorList>
    </citation>
    <scope>NUCLEOTIDE SEQUENCE [LARGE SCALE GENOMIC DNA]</scope>
    <source>
        <strain evidence="5 6">90A8</strain>
    </source>
</reference>
<dbReference type="GO" id="GO:0003677">
    <property type="term" value="F:DNA binding"/>
    <property type="evidence" value="ECO:0007669"/>
    <property type="project" value="UniProtKB-KW"/>
</dbReference>
<dbReference type="Pfam" id="PF00392">
    <property type="entry name" value="GntR"/>
    <property type="match status" value="1"/>
</dbReference>
<dbReference type="InterPro" id="IPR036390">
    <property type="entry name" value="WH_DNA-bd_sf"/>
</dbReference>
<sequence length="233" mass="27195">MRNMQRKYGYFMKEKSLLQLHAYDSIKNSILSGELEPRVLYSETKLSAQIGISRTPMREALQSLSQDGYITIIPSKGFMIRQLNEKDMKDSIEIRCAIEGFCTNMIASQIYTERGRQLLKDLEAVLKNMEGVFDKEDCLEDFIDYDHQFHLLLVNYMQNDEFDHIFQRLLYLIRLTSLDALAVKGRITGTMNEHREYLKALKAGNKAKAYEIMLHHLMMPLKMHEKNKNVLSS</sequence>
<dbReference type="SUPFAM" id="SSF46785">
    <property type="entry name" value="Winged helix' DNA-binding domain"/>
    <property type="match status" value="1"/>
</dbReference>
<evidence type="ECO:0000313" key="5">
    <source>
        <dbReference type="EMBL" id="ENZ06609.1"/>
    </source>
</evidence>
<dbReference type="PANTHER" id="PTHR43537">
    <property type="entry name" value="TRANSCRIPTIONAL REGULATOR, GNTR FAMILY"/>
    <property type="match status" value="1"/>
</dbReference>
<dbReference type="SMART" id="SM00895">
    <property type="entry name" value="FCD"/>
    <property type="match status" value="1"/>
</dbReference>
<dbReference type="AlphaFoldDB" id="A0A0E2H2X2"/>
<dbReference type="PRINTS" id="PR00035">
    <property type="entry name" value="HTHGNTR"/>
</dbReference>
<comment type="caution">
    <text evidence="5">The sequence shown here is derived from an EMBL/GenBank/DDBJ whole genome shotgun (WGS) entry which is preliminary data.</text>
</comment>
<dbReference type="Proteomes" id="UP000013085">
    <property type="component" value="Unassembled WGS sequence"/>
</dbReference>
<keyword evidence="2" id="KW-0238">DNA-binding</keyword>
<name>A0A0E2H2X2_9FIRM</name>
<dbReference type="InterPro" id="IPR008920">
    <property type="entry name" value="TF_FadR/GntR_C"/>
</dbReference>
<dbReference type="EMBL" id="AGYR01000075">
    <property type="protein sequence ID" value="ENZ06609.1"/>
    <property type="molecule type" value="Genomic_DNA"/>
</dbReference>
<dbReference type="InterPro" id="IPR011711">
    <property type="entry name" value="GntR_C"/>
</dbReference>
<dbReference type="HOGENOM" id="CLU_017584_5_1_9"/>
<dbReference type="SUPFAM" id="SSF48008">
    <property type="entry name" value="GntR ligand-binding domain-like"/>
    <property type="match status" value="1"/>
</dbReference>
<dbReference type="Gene3D" id="1.20.120.530">
    <property type="entry name" value="GntR ligand-binding domain-like"/>
    <property type="match status" value="1"/>
</dbReference>
<evidence type="ECO:0000256" key="1">
    <source>
        <dbReference type="ARBA" id="ARBA00023015"/>
    </source>
</evidence>
<evidence type="ECO:0000313" key="6">
    <source>
        <dbReference type="Proteomes" id="UP000013085"/>
    </source>
</evidence>
<dbReference type="PANTHER" id="PTHR43537:SF24">
    <property type="entry name" value="GLUCONATE OPERON TRANSCRIPTIONAL REPRESSOR"/>
    <property type="match status" value="1"/>
</dbReference>
<proteinExistence type="predicted"/>
<keyword evidence="1" id="KW-0805">Transcription regulation</keyword>